<sequence length="196" mass="21832">MTGLKFTRIVRALHLSSSVEDAANEQSIRWIRKDSVLFVQWRDKRDVFLCSTLHTAHGEDTKDIAKAKGRVPLHQKAFRETLVKELAGVGSHFTARPVPPPAPRGAHHRPVHISGDSTAGQLSLSLQSMVMTGLKFTRIVRALHLSSSVEDAANEQRRGTAALVVSSKIKPLYEEIREACKRNYHPRQTIATLAKE</sequence>
<keyword evidence="3" id="KW-1185">Reference proteome</keyword>
<comment type="caution">
    <text evidence="2">The sequence shown here is derived from an EMBL/GenBank/DDBJ whole genome shotgun (WGS) entry which is preliminary data.</text>
</comment>
<accession>A0AAD7T662</accession>
<evidence type="ECO:0000256" key="1">
    <source>
        <dbReference type="SAM" id="MobiDB-lite"/>
    </source>
</evidence>
<dbReference type="PANTHER" id="PTHR46599:SF3">
    <property type="entry name" value="PIGGYBAC TRANSPOSABLE ELEMENT-DERIVED PROTEIN 4"/>
    <property type="match status" value="1"/>
</dbReference>
<dbReference type="PANTHER" id="PTHR46599">
    <property type="entry name" value="PIGGYBAC TRANSPOSABLE ELEMENT-DERIVED PROTEIN 4"/>
    <property type="match status" value="1"/>
</dbReference>
<gene>
    <name evidence="2" type="ORF">AAFF_G00007680</name>
</gene>
<evidence type="ECO:0000313" key="3">
    <source>
        <dbReference type="Proteomes" id="UP001221898"/>
    </source>
</evidence>
<feature type="region of interest" description="Disordered" evidence="1">
    <location>
        <begin position="93"/>
        <end position="114"/>
    </location>
</feature>
<dbReference type="AlphaFoldDB" id="A0AAD7T662"/>
<evidence type="ECO:0000313" key="2">
    <source>
        <dbReference type="EMBL" id="KAJ8415070.1"/>
    </source>
</evidence>
<dbReference type="EMBL" id="JAINUG010000010">
    <property type="protein sequence ID" value="KAJ8415070.1"/>
    <property type="molecule type" value="Genomic_DNA"/>
</dbReference>
<dbReference type="Proteomes" id="UP001221898">
    <property type="component" value="Unassembled WGS sequence"/>
</dbReference>
<reference evidence="2" key="1">
    <citation type="journal article" date="2023" name="Science">
        <title>Genome structures resolve the early diversification of teleost fishes.</title>
        <authorList>
            <person name="Parey E."/>
            <person name="Louis A."/>
            <person name="Montfort J."/>
            <person name="Bouchez O."/>
            <person name="Roques C."/>
            <person name="Iampietro C."/>
            <person name="Lluch J."/>
            <person name="Castinel A."/>
            <person name="Donnadieu C."/>
            <person name="Desvignes T."/>
            <person name="Floi Bucao C."/>
            <person name="Jouanno E."/>
            <person name="Wen M."/>
            <person name="Mejri S."/>
            <person name="Dirks R."/>
            <person name="Jansen H."/>
            <person name="Henkel C."/>
            <person name="Chen W.J."/>
            <person name="Zahm M."/>
            <person name="Cabau C."/>
            <person name="Klopp C."/>
            <person name="Thompson A.W."/>
            <person name="Robinson-Rechavi M."/>
            <person name="Braasch I."/>
            <person name="Lecointre G."/>
            <person name="Bobe J."/>
            <person name="Postlethwait J.H."/>
            <person name="Berthelot C."/>
            <person name="Roest Crollius H."/>
            <person name="Guiguen Y."/>
        </authorList>
    </citation>
    <scope>NUCLEOTIDE SEQUENCE</scope>
    <source>
        <strain evidence="2">NC1722</strain>
    </source>
</reference>
<organism evidence="2 3">
    <name type="scientific">Aldrovandia affinis</name>
    <dbReference type="NCBI Taxonomy" id="143900"/>
    <lineage>
        <taxon>Eukaryota</taxon>
        <taxon>Metazoa</taxon>
        <taxon>Chordata</taxon>
        <taxon>Craniata</taxon>
        <taxon>Vertebrata</taxon>
        <taxon>Euteleostomi</taxon>
        <taxon>Actinopterygii</taxon>
        <taxon>Neopterygii</taxon>
        <taxon>Teleostei</taxon>
        <taxon>Notacanthiformes</taxon>
        <taxon>Halosauridae</taxon>
        <taxon>Aldrovandia</taxon>
    </lineage>
</organism>
<name>A0AAD7T662_9TELE</name>
<protein>
    <submittedName>
        <fullName evidence="2">Uncharacterized protein</fullName>
    </submittedName>
</protein>
<proteinExistence type="predicted"/>